<sequence>MTEVPQPYRYAHRIISENKIVFVQMAELTRNNRLNAATFLSAKIPH</sequence>
<proteinExistence type="predicted"/>
<name>A0A0A9D965_ARUDO</name>
<dbReference type="EMBL" id="GBRH01215695">
    <property type="protein sequence ID" value="JAD82200.1"/>
    <property type="molecule type" value="Transcribed_RNA"/>
</dbReference>
<evidence type="ECO:0000313" key="1">
    <source>
        <dbReference type="EMBL" id="JAD82200.1"/>
    </source>
</evidence>
<dbReference type="AlphaFoldDB" id="A0A0A9D965"/>
<organism evidence="1">
    <name type="scientific">Arundo donax</name>
    <name type="common">Giant reed</name>
    <name type="synonym">Donax arundinaceus</name>
    <dbReference type="NCBI Taxonomy" id="35708"/>
    <lineage>
        <taxon>Eukaryota</taxon>
        <taxon>Viridiplantae</taxon>
        <taxon>Streptophyta</taxon>
        <taxon>Embryophyta</taxon>
        <taxon>Tracheophyta</taxon>
        <taxon>Spermatophyta</taxon>
        <taxon>Magnoliopsida</taxon>
        <taxon>Liliopsida</taxon>
        <taxon>Poales</taxon>
        <taxon>Poaceae</taxon>
        <taxon>PACMAD clade</taxon>
        <taxon>Arundinoideae</taxon>
        <taxon>Arundineae</taxon>
        <taxon>Arundo</taxon>
    </lineage>
</organism>
<reference evidence="1" key="1">
    <citation type="submission" date="2014-09" db="EMBL/GenBank/DDBJ databases">
        <authorList>
            <person name="Magalhaes I.L.F."/>
            <person name="Oliveira U."/>
            <person name="Santos F.R."/>
            <person name="Vidigal T.H.D.A."/>
            <person name="Brescovit A.D."/>
            <person name="Santos A.J."/>
        </authorList>
    </citation>
    <scope>NUCLEOTIDE SEQUENCE</scope>
    <source>
        <tissue evidence="1">Shoot tissue taken approximately 20 cm above the soil surface</tissue>
    </source>
</reference>
<reference evidence="1" key="2">
    <citation type="journal article" date="2015" name="Data Brief">
        <title>Shoot transcriptome of the giant reed, Arundo donax.</title>
        <authorList>
            <person name="Barrero R.A."/>
            <person name="Guerrero F.D."/>
            <person name="Moolhuijzen P."/>
            <person name="Goolsby J.A."/>
            <person name="Tidwell J."/>
            <person name="Bellgard S.E."/>
            <person name="Bellgard M.I."/>
        </authorList>
    </citation>
    <scope>NUCLEOTIDE SEQUENCE</scope>
    <source>
        <tissue evidence="1">Shoot tissue taken approximately 20 cm above the soil surface</tissue>
    </source>
</reference>
<protein>
    <submittedName>
        <fullName evidence="1">ADHX</fullName>
    </submittedName>
</protein>
<accession>A0A0A9D965</accession>